<evidence type="ECO:0000313" key="1">
    <source>
        <dbReference type="EMBL" id="KAJ1253468.1"/>
    </source>
</evidence>
<evidence type="ECO:0000313" key="2">
    <source>
        <dbReference type="Proteomes" id="UP001164776"/>
    </source>
</evidence>
<proteinExistence type="predicted"/>
<organism evidence="1 2">
    <name type="scientific">Paspalum vaginatum</name>
    <name type="common">seashore paspalum</name>
    <dbReference type="NCBI Taxonomy" id="158149"/>
    <lineage>
        <taxon>Eukaryota</taxon>
        <taxon>Viridiplantae</taxon>
        <taxon>Streptophyta</taxon>
        <taxon>Embryophyta</taxon>
        <taxon>Tracheophyta</taxon>
        <taxon>Spermatophyta</taxon>
        <taxon>Magnoliopsida</taxon>
        <taxon>Liliopsida</taxon>
        <taxon>Poales</taxon>
        <taxon>Poaceae</taxon>
        <taxon>PACMAD clade</taxon>
        <taxon>Panicoideae</taxon>
        <taxon>Andropogonodae</taxon>
        <taxon>Paspaleae</taxon>
        <taxon>Paspalinae</taxon>
        <taxon>Paspalum</taxon>
    </lineage>
</organism>
<dbReference type="OrthoDB" id="638660at2759"/>
<sequence>MHTNFSRSRAGNSISGFFPCNELHKKLSYSHLHGTANHDLAPDLFIVPSAAAPVEIYITSSCNGLLICRRPAVTSTQHATTSSKFIEVAGMPQDDACWFDFYPFSPGLFDV</sequence>
<name>A0A9W7X5I4_9POAL</name>
<comment type="caution">
    <text evidence="1">The sequence shown here is derived from an EMBL/GenBank/DDBJ whole genome shotgun (WGS) entry which is preliminary data.</text>
</comment>
<dbReference type="EMBL" id="MU631191">
    <property type="protein sequence ID" value="KAJ1253468.1"/>
    <property type="molecule type" value="Genomic_DNA"/>
</dbReference>
<reference evidence="1 2" key="1">
    <citation type="submission" date="2022-10" db="EMBL/GenBank/DDBJ databases">
        <title>WGS assembly of Paspalum vaginatum 540-79.</title>
        <authorList>
            <person name="Sun G."/>
            <person name="Wase N."/>
            <person name="Shu S."/>
            <person name="Jenkins J."/>
            <person name="Zhou B."/>
            <person name="Torres-Rodriguez J."/>
            <person name="Chen C."/>
            <person name="Sandor L."/>
            <person name="Plott C."/>
            <person name="Yoshinga Y."/>
            <person name="Daum C."/>
            <person name="Qi P."/>
            <person name="Barry K."/>
            <person name="Lipzen A."/>
            <person name="Berry L."/>
            <person name="Pedersen C."/>
            <person name="Gottilla T."/>
            <person name="Foltz A."/>
            <person name="Yu H."/>
            <person name="O'Malley R."/>
            <person name="Zhang C."/>
            <person name="Devos K."/>
            <person name="Sigmon B."/>
            <person name="Yu B."/>
            <person name="Obata T."/>
            <person name="Schmutz J."/>
            <person name="Schnable J."/>
        </authorList>
    </citation>
    <scope>NUCLEOTIDE SEQUENCE [LARGE SCALE GENOMIC DNA]</scope>
    <source>
        <strain evidence="2">cv. 540-79</strain>
    </source>
</reference>
<accession>A0A9W7X5I4</accession>
<dbReference type="AlphaFoldDB" id="A0A9W7X5I4"/>
<protein>
    <submittedName>
        <fullName evidence="1">Uncharacterized protein</fullName>
    </submittedName>
</protein>
<keyword evidence="2" id="KW-1185">Reference proteome</keyword>
<dbReference type="Proteomes" id="UP001164776">
    <property type="component" value="Unassembled WGS sequence"/>
</dbReference>
<gene>
    <name evidence="1" type="ORF">BS78_K252200</name>
</gene>